<keyword evidence="4" id="KW-0255">Endonuclease</keyword>
<dbReference type="Gene3D" id="3.30.420.10">
    <property type="entry name" value="Ribonuclease H-like superfamily/Ribonuclease H"/>
    <property type="match status" value="1"/>
</dbReference>
<dbReference type="SUPFAM" id="SSF56672">
    <property type="entry name" value="DNA/RNA polymerases"/>
    <property type="match status" value="1"/>
</dbReference>
<protein>
    <recommendedName>
        <fullName evidence="11">Reverse transcriptase RNase H-like domain-containing protein</fullName>
    </recommendedName>
</protein>
<dbReference type="Pfam" id="PF03732">
    <property type="entry name" value="Retrotrans_gag"/>
    <property type="match status" value="1"/>
</dbReference>
<evidence type="ECO:0008006" key="11">
    <source>
        <dbReference type="Google" id="ProtNLM"/>
    </source>
</evidence>
<keyword evidence="3" id="KW-0540">Nuclease</keyword>
<evidence type="ECO:0000256" key="5">
    <source>
        <dbReference type="ARBA" id="ARBA00022801"/>
    </source>
</evidence>
<evidence type="ECO:0000313" key="9">
    <source>
        <dbReference type="EMBL" id="GKV15428.1"/>
    </source>
</evidence>
<reference evidence="9 10" key="1">
    <citation type="journal article" date="2021" name="Commun. Biol.">
        <title>The genome of Shorea leprosula (Dipterocarpaceae) highlights the ecological relevance of drought in aseasonal tropical rainforests.</title>
        <authorList>
            <person name="Ng K.K.S."/>
            <person name="Kobayashi M.J."/>
            <person name="Fawcett J.A."/>
            <person name="Hatakeyama M."/>
            <person name="Paape T."/>
            <person name="Ng C.H."/>
            <person name="Ang C.C."/>
            <person name="Tnah L.H."/>
            <person name="Lee C.T."/>
            <person name="Nishiyama T."/>
            <person name="Sese J."/>
            <person name="O'Brien M.J."/>
            <person name="Copetti D."/>
            <person name="Mohd Noor M.I."/>
            <person name="Ong R.C."/>
            <person name="Putra M."/>
            <person name="Sireger I.Z."/>
            <person name="Indrioko S."/>
            <person name="Kosugi Y."/>
            <person name="Izuno A."/>
            <person name="Isagi Y."/>
            <person name="Lee S.L."/>
            <person name="Shimizu K.K."/>
        </authorList>
    </citation>
    <scope>NUCLEOTIDE SEQUENCE [LARGE SCALE GENOMIC DNA]</scope>
    <source>
        <strain evidence="9">214</strain>
    </source>
</reference>
<comment type="caution">
    <text evidence="9">The sequence shown here is derived from an EMBL/GenBank/DDBJ whole genome shotgun (WGS) entry which is preliminary data.</text>
</comment>
<dbReference type="PANTHER" id="PTHR48475">
    <property type="entry name" value="RIBONUCLEASE H"/>
    <property type="match status" value="1"/>
</dbReference>
<evidence type="ECO:0000256" key="3">
    <source>
        <dbReference type="ARBA" id="ARBA00022722"/>
    </source>
</evidence>
<accession>A0AAV5JLF8</accession>
<evidence type="ECO:0000256" key="4">
    <source>
        <dbReference type="ARBA" id="ARBA00022759"/>
    </source>
</evidence>
<feature type="domain" description="Retrotransposon gag" evidence="7">
    <location>
        <begin position="2"/>
        <end position="83"/>
    </location>
</feature>
<dbReference type="InterPro" id="IPR043502">
    <property type="entry name" value="DNA/RNA_pol_sf"/>
</dbReference>
<evidence type="ECO:0000256" key="1">
    <source>
        <dbReference type="ARBA" id="ARBA00022679"/>
    </source>
</evidence>
<evidence type="ECO:0000313" key="10">
    <source>
        <dbReference type="Proteomes" id="UP001054252"/>
    </source>
</evidence>
<gene>
    <name evidence="9" type="ORF">SLEP1_g26224</name>
</gene>
<name>A0AAV5JLF8_9ROSI</name>
<dbReference type="GO" id="GO:0004519">
    <property type="term" value="F:endonuclease activity"/>
    <property type="evidence" value="ECO:0007669"/>
    <property type="project" value="UniProtKB-KW"/>
</dbReference>
<dbReference type="PANTHER" id="PTHR48475:SF2">
    <property type="entry name" value="RIBONUCLEASE H"/>
    <property type="match status" value="1"/>
</dbReference>
<dbReference type="InterPro" id="IPR041373">
    <property type="entry name" value="RT_RNaseH"/>
</dbReference>
<evidence type="ECO:0000256" key="2">
    <source>
        <dbReference type="ARBA" id="ARBA00022695"/>
    </source>
</evidence>
<dbReference type="InterPro" id="IPR036397">
    <property type="entry name" value="RNaseH_sf"/>
</dbReference>
<dbReference type="Pfam" id="PF17917">
    <property type="entry name" value="RT_RNaseH"/>
    <property type="match status" value="1"/>
</dbReference>
<keyword evidence="5" id="KW-0378">Hydrolase</keyword>
<keyword evidence="6" id="KW-0695">RNA-directed DNA polymerase</keyword>
<evidence type="ECO:0000256" key="6">
    <source>
        <dbReference type="ARBA" id="ARBA00022918"/>
    </source>
</evidence>
<proteinExistence type="predicted"/>
<sequence length="596" mass="68312">MAKRWYHKLPRHSIASYSKLTTLFSNKFASQREIKRTAAKLMQVHQKKRESLKDYMQRFNKSTLDIDNVLDTICLSALFHGLKLGRFLDDLLENPPKSWNEVNDRYNNRSRDPLPKHMIPHKLTGASQYSSEPNRTYTGRLSIDEGRDKKHRHKIKRTIEVLDKVGYPYPSGTINMIFGGMHLGGQSARGCKVYAHQVMAVNKNRPLKRPFEEAEWENAPITFSPADYKRSEEEPHVMMPHANPFVAIVHIGNHNVNKVFINMGSSSDILYWSCFYKMQLNPNSLRKYMGQIYGFENQPIHVKGVITLPIYVDTFKNVELAITPKTLGANVSRPSQPGQQTMSISNINHRPENVEQKVEPVEPVETVPLSLHEPDKTVKIGTKLTPKERTELLEFLKDNRDVFAWTTDEMPSIPTKFTVDKLSIDPTKKSVVQKRRLGAERNYPIAEKAAFALICTARKLRAYFQSHEIIVYTNLPLRKILQKLELFGWLIGWAVELSEYDLKFQPCTTIKGQGLADFLVECRSTAAEETTQPHPVWALYVDRVANVERSGTRVVLLGPDGFQSEHALRFKFQTTNNAVEYEALIYGLKLAFKLKA</sequence>
<dbReference type="GO" id="GO:0016787">
    <property type="term" value="F:hydrolase activity"/>
    <property type="evidence" value="ECO:0007669"/>
    <property type="project" value="UniProtKB-KW"/>
</dbReference>
<keyword evidence="2" id="KW-0548">Nucleotidyltransferase</keyword>
<feature type="domain" description="Reverse transcriptase RNase H-like" evidence="8">
    <location>
        <begin position="438"/>
        <end position="500"/>
    </location>
</feature>
<dbReference type="GO" id="GO:0003676">
    <property type="term" value="F:nucleic acid binding"/>
    <property type="evidence" value="ECO:0007669"/>
    <property type="project" value="InterPro"/>
</dbReference>
<dbReference type="EMBL" id="BPVZ01000043">
    <property type="protein sequence ID" value="GKV15428.1"/>
    <property type="molecule type" value="Genomic_DNA"/>
</dbReference>
<dbReference type="InterPro" id="IPR005162">
    <property type="entry name" value="Retrotrans_gag_dom"/>
</dbReference>
<keyword evidence="10" id="KW-1185">Reference proteome</keyword>
<dbReference type="AlphaFoldDB" id="A0AAV5JLF8"/>
<keyword evidence="1" id="KW-0808">Transferase</keyword>
<organism evidence="9 10">
    <name type="scientific">Rubroshorea leprosula</name>
    <dbReference type="NCBI Taxonomy" id="152421"/>
    <lineage>
        <taxon>Eukaryota</taxon>
        <taxon>Viridiplantae</taxon>
        <taxon>Streptophyta</taxon>
        <taxon>Embryophyta</taxon>
        <taxon>Tracheophyta</taxon>
        <taxon>Spermatophyta</taxon>
        <taxon>Magnoliopsida</taxon>
        <taxon>eudicotyledons</taxon>
        <taxon>Gunneridae</taxon>
        <taxon>Pentapetalae</taxon>
        <taxon>rosids</taxon>
        <taxon>malvids</taxon>
        <taxon>Malvales</taxon>
        <taxon>Dipterocarpaceae</taxon>
        <taxon>Rubroshorea</taxon>
    </lineage>
</organism>
<dbReference type="GO" id="GO:0003964">
    <property type="term" value="F:RNA-directed DNA polymerase activity"/>
    <property type="evidence" value="ECO:0007669"/>
    <property type="project" value="UniProtKB-KW"/>
</dbReference>
<dbReference type="Proteomes" id="UP001054252">
    <property type="component" value="Unassembled WGS sequence"/>
</dbReference>
<evidence type="ECO:0000259" key="7">
    <source>
        <dbReference type="Pfam" id="PF03732"/>
    </source>
</evidence>
<evidence type="ECO:0000259" key="8">
    <source>
        <dbReference type="Pfam" id="PF17917"/>
    </source>
</evidence>